<accession>A0A0H2M9T9</accession>
<dbReference type="PRINTS" id="PR00313">
    <property type="entry name" value="CABNDNGRPT"/>
</dbReference>
<sequence>MWTRLGDGAGSFGDAVEQNSGANSDSLGSDLSVNYQDLNGDGVLDAVISSSNGEIWTRFANGAGDDILSGGAGDDVLDGDVGQDILKGEEGNDSLIGGVGNDILEGGTGNDSFIFKENLSHDTITDFVAGVGSEDSIRIEGLNISTFDAVIQLAEQVGNDTVINIDDDNSITLKDVQKTALHADDFQFV</sequence>
<dbReference type="PROSITE" id="PS00330">
    <property type="entry name" value="HEMOLYSIN_CALCIUM"/>
    <property type="match status" value="2"/>
</dbReference>
<evidence type="ECO:0000313" key="5">
    <source>
        <dbReference type="Proteomes" id="UP000035444"/>
    </source>
</evidence>
<organism evidence="4 5">
    <name type="scientific">Kiloniella spongiae</name>
    <dbReference type="NCBI Taxonomy" id="1489064"/>
    <lineage>
        <taxon>Bacteria</taxon>
        <taxon>Pseudomonadati</taxon>
        <taxon>Pseudomonadota</taxon>
        <taxon>Alphaproteobacteria</taxon>
        <taxon>Rhodospirillales</taxon>
        <taxon>Kiloniellaceae</taxon>
        <taxon>Kiloniella</taxon>
    </lineage>
</organism>
<comment type="subcellular location">
    <subcellularLocation>
        <location evidence="1">Secreted</location>
    </subcellularLocation>
</comment>
<comment type="caution">
    <text evidence="4">The sequence shown here is derived from an EMBL/GenBank/DDBJ whole genome shotgun (WGS) entry which is preliminary data.</text>
</comment>
<dbReference type="PANTHER" id="PTHR38340:SF1">
    <property type="entry name" value="S-LAYER PROTEIN"/>
    <property type="match status" value="1"/>
</dbReference>
<gene>
    <name evidence="4" type="ORF">WH96_20520</name>
</gene>
<evidence type="ECO:0000256" key="2">
    <source>
        <dbReference type="ARBA" id="ARBA00022525"/>
    </source>
</evidence>
<keyword evidence="5" id="KW-1185">Reference proteome</keyword>
<dbReference type="Gene3D" id="2.150.10.10">
    <property type="entry name" value="Serralysin-like metalloprotease, C-terminal"/>
    <property type="match status" value="1"/>
</dbReference>
<dbReference type="Pfam" id="PF00353">
    <property type="entry name" value="HemolysinCabind"/>
    <property type="match status" value="1"/>
</dbReference>
<evidence type="ECO:0008006" key="6">
    <source>
        <dbReference type="Google" id="ProtNLM"/>
    </source>
</evidence>
<dbReference type="InterPro" id="IPR011049">
    <property type="entry name" value="Serralysin-like_metalloprot_C"/>
</dbReference>
<name>A0A0H2M9T9_9PROT</name>
<feature type="compositionally biased region" description="Polar residues" evidence="3">
    <location>
        <begin position="17"/>
        <end position="27"/>
    </location>
</feature>
<dbReference type="SUPFAM" id="SSF51120">
    <property type="entry name" value="beta-Roll"/>
    <property type="match status" value="1"/>
</dbReference>
<dbReference type="AlphaFoldDB" id="A0A0H2M9T9"/>
<evidence type="ECO:0000313" key="4">
    <source>
        <dbReference type="EMBL" id="KLN58901.1"/>
    </source>
</evidence>
<evidence type="ECO:0000256" key="1">
    <source>
        <dbReference type="ARBA" id="ARBA00004613"/>
    </source>
</evidence>
<dbReference type="GO" id="GO:0005576">
    <property type="term" value="C:extracellular region"/>
    <property type="evidence" value="ECO:0007669"/>
    <property type="project" value="UniProtKB-SubCell"/>
</dbReference>
<dbReference type="InterPro" id="IPR050557">
    <property type="entry name" value="RTX_toxin/Mannuronan_C5-epim"/>
</dbReference>
<dbReference type="GO" id="GO:0005509">
    <property type="term" value="F:calcium ion binding"/>
    <property type="evidence" value="ECO:0007669"/>
    <property type="project" value="InterPro"/>
</dbReference>
<dbReference type="Proteomes" id="UP000035444">
    <property type="component" value="Unassembled WGS sequence"/>
</dbReference>
<proteinExistence type="predicted"/>
<dbReference type="EMBL" id="LAQL01000028">
    <property type="protein sequence ID" value="KLN58901.1"/>
    <property type="molecule type" value="Genomic_DNA"/>
</dbReference>
<dbReference type="STRING" id="1489064.WH96_20520"/>
<dbReference type="InterPro" id="IPR018511">
    <property type="entry name" value="Hemolysin-typ_Ca-bd_CS"/>
</dbReference>
<evidence type="ECO:0000256" key="3">
    <source>
        <dbReference type="SAM" id="MobiDB-lite"/>
    </source>
</evidence>
<dbReference type="InterPro" id="IPR001343">
    <property type="entry name" value="Hemolysn_Ca-bd"/>
</dbReference>
<dbReference type="PANTHER" id="PTHR38340">
    <property type="entry name" value="S-LAYER PROTEIN"/>
    <property type="match status" value="1"/>
</dbReference>
<protein>
    <recommendedName>
        <fullName evidence="6">Peptidase M10 serralysin C-terminal domain-containing protein</fullName>
    </recommendedName>
</protein>
<keyword evidence="2" id="KW-0964">Secreted</keyword>
<reference evidence="4 5" key="1">
    <citation type="submission" date="2015-03" db="EMBL/GenBank/DDBJ databases">
        <title>Genome Sequence of Kiloniella spongiae MEBiC09566, isolated from a marine sponge.</title>
        <authorList>
            <person name="Shao Z."/>
            <person name="Wang L."/>
            <person name="Li X."/>
        </authorList>
    </citation>
    <scope>NUCLEOTIDE SEQUENCE [LARGE SCALE GENOMIC DNA]</scope>
    <source>
        <strain evidence="4 5">MEBiC09566</strain>
    </source>
</reference>
<feature type="region of interest" description="Disordered" evidence="3">
    <location>
        <begin position="1"/>
        <end position="27"/>
    </location>
</feature>